<comment type="caution">
    <text evidence="1">The sequence shown here is derived from an EMBL/GenBank/DDBJ whole genome shotgun (WGS) entry which is preliminary data.</text>
</comment>
<reference evidence="1 2" key="1">
    <citation type="journal article" date="2023" name="ACS Omega">
        <title>Identification of the Neoaspergillic Acid Biosynthesis Gene Cluster by Establishing an In Vitro CRISPR-Ribonucleoprotein Genetic System in Aspergillus melleus.</title>
        <authorList>
            <person name="Yuan B."/>
            <person name="Grau M.F."/>
            <person name="Murata R.M."/>
            <person name="Torok T."/>
            <person name="Venkateswaran K."/>
            <person name="Stajich J.E."/>
            <person name="Wang C.C.C."/>
        </authorList>
    </citation>
    <scope>NUCLEOTIDE SEQUENCE [LARGE SCALE GENOMIC DNA]</scope>
    <source>
        <strain evidence="1 2">IMV 1140</strain>
    </source>
</reference>
<dbReference type="Proteomes" id="UP001177260">
    <property type="component" value="Unassembled WGS sequence"/>
</dbReference>
<organism evidence="1 2">
    <name type="scientific">Aspergillus melleus</name>
    <dbReference type="NCBI Taxonomy" id="138277"/>
    <lineage>
        <taxon>Eukaryota</taxon>
        <taxon>Fungi</taxon>
        <taxon>Dikarya</taxon>
        <taxon>Ascomycota</taxon>
        <taxon>Pezizomycotina</taxon>
        <taxon>Eurotiomycetes</taxon>
        <taxon>Eurotiomycetidae</taxon>
        <taxon>Eurotiales</taxon>
        <taxon>Aspergillaceae</taxon>
        <taxon>Aspergillus</taxon>
        <taxon>Aspergillus subgen. Circumdati</taxon>
    </lineage>
</organism>
<gene>
    <name evidence="1" type="ORF">N8T08_000824</name>
</gene>
<evidence type="ECO:0000313" key="2">
    <source>
        <dbReference type="Proteomes" id="UP001177260"/>
    </source>
</evidence>
<name>A0ACC3AP28_9EURO</name>
<protein>
    <submittedName>
        <fullName evidence="1">Uncharacterized protein</fullName>
    </submittedName>
</protein>
<proteinExistence type="predicted"/>
<keyword evidence="2" id="KW-1185">Reference proteome</keyword>
<accession>A0ACC3AP28</accession>
<dbReference type="EMBL" id="JAOPJF010000109">
    <property type="protein sequence ID" value="KAK1139373.1"/>
    <property type="molecule type" value="Genomic_DNA"/>
</dbReference>
<evidence type="ECO:0000313" key="1">
    <source>
        <dbReference type="EMBL" id="KAK1139373.1"/>
    </source>
</evidence>
<sequence length="88" mass="9656">MTSRFNREKFSNRATVKVPEDTATQDIQNDQQESFTNLESKAQSGSASQGTQASSGSAQTSTWAAPETAERRGTRYSLTHDDLVDPDE</sequence>